<name>A0AB39CJC4_9BURK</name>
<feature type="transmembrane region" description="Helical" evidence="1">
    <location>
        <begin position="20"/>
        <end position="39"/>
    </location>
</feature>
<dbReference type="EMBL" id="CP158252">
    <property type="protein sequence ID" value="XDJ42221.1"/>
    <property type="molecule type" value="Genomic_DNA"/>
</dbReference>
<feature type="transmembrane region" description="Helical" evidence="1">
    <location>
        <begin position="79"/>
        <end position="99"/>
    </location>
</feature>
<feature type="transmembrane region" description="Helical" evidence="1">
    <location>
        <begin position="498"/>
        <end position="517"/>
    </location>
</feature>
<protein>
    <recommendedName>
        <fullName evidence="3">Oligosaccharide repeat unit polymerase</fullName>
    </recommendedName>
</protein>
<feature type="transmembrane region" description="Helical" evidence="1">
    <location>
        <begin position="120"/>
        <end position="140"/>
    </location>
</feature>
<keyword evidence="1" id="KW-0472">Membrane</keyword>
<feature type="transmembrane region" description="Helical" evidence="1">
    <location>
        <begin position="444"/>
        <end position="463"/>
    </location>
</feature>
<organism evidence="2">
    <name type="scientific">Castellaniella ginsengisoli</name>
    <dbReference type="NCBI Taxonomy" id="546114"/>
    <lineage>
        <taxon>Bacteria</taxon>
        <taxon>Pseudomonadati</taxon>
        <taxon>Pseudomonadota</taxon>
        <taxon>Betaproteobacteria</taxon>
        <taxon>Burkholderiales</taxon>
        <taxon>Alcaligenaceae</taxon>
        <taxon>Castellaniella</taxon>
    </lineage>
</organism>
<proteinExistence type="predicted"/>
<keyword evidence="1" id="KW-1133">Transmembrane helix</keyword>
<gene>
    <name evidence="2" type="ORF">ABRY99_01215</name>
</gene>
<feature type="transmembrane region" description="Helical" evidence="1">
    <location>
        <begin position="207"/>
        <end position="225"/>
    </location>
</feature>
<accession>A0AB39CJC4</accession>
<keyword evidence="1" id="KW-0812">Transmembrane</keyword>
<evidence type="ECO:0000256" key="1">
    <source>
        <dbReference type="SAM" id="Phobius"/>
    </source>
</evidence>
<reference evidence="2" key="1">
    <citation type="submission" date="2024-05" db="EMBL/GenBank/DDBJ databases">
        <authorList>
            <person name="Luo Y.-C."/>
            <person name="Nicholds J."/>
            <person name="Mortimer T."/>
            <person name="Maboni G."/>
        </authorList>
    </citation>
    <scope>NUCLEOTIDE SEQUENCE</scope>
    <source>
        <strain evidence="2">153920</strain>
    </source>
</reference>
<sequence length="529" mass="58926">MSNLPLVEPLIFSTPRFSLFFLFNLFFSLISFFSVICLFRFNKSLLIRPACYCSIGWLLLYQIPLSFFSSEFFESLAHAWRWSIIIHMVGCSLLLWCVLISVKFKTRKHALHFDFPELGLAARWLPVGLLLLMVAIYFRVVPYDCTGLYALWADPWMTLLAREFSIKLIGSSLATYALGAAANIISPLVVAFSIFRAKKLFLEKSYLYFFIWLSFGILAIILVLTSGTKGLLIPTLIMVVVASLLWGDSWVSRVGMLISAIALVASTMVFFELARERDGVAGAKYDFAQCVVETKTCAQSMVLVQSLAHREGSLGLSNYLVKQIDDRLSCMCSSQDDGGQCPAVGVAAYRPKGVNQADRAATLFQAILNRAFAVPFQVGSWHLMYAESVVVDGWKTLPFARRLFGESLNMPALVYQKYGTIYSKGDKTSTSTAPTSFLLYYPSYLGWFGLFVALSALVVWDFIYSFFALRLDDRLFPVAAGIAAITSMNFMSSDFLTVLISHGGAVGLLFVIAFVLLGRSHNNKASISR</sequence>
<evidence type="ECO:0008006" key="3">
    <source>
        <dbReference type="Google" id="ProtNLM"/>
    </source>
</evidence>
<feature type="transmembrane region" description="Helical" evidence="1">
    <location>
        <begin position="254"/>
        <end position="271"/>
    </location>
</feature>
<evidence type="ECO:0000313" key="2">
    <source>
        <dbReference type="EMBL" id="XDJ42221.1"/>
    </source>
</evidence>
<dbReference type="AlphaFoldDB" id="A0AB39CJC4"/>
<dbReference type="RefSeq" id="WP_368643554.1">
    <property type="nucleotide sequence ID" value="NZ_CP158252.1"/>
</dbReference>
<feature type="transmembrane region" description="Helical" evidence="1">
    <location>
        <begin position="173"/>
        <end position="195"/>
    </location>
</feature>
<feature type="transmembrane region" description="Helical" evidence="1">
    <location>
        <begin position="46"/>
        <end position="67"/>
    </location>
</feature>